<feature type="region of interest" description="Disordered" evidence="3">
    <location>
        <begin position="1"/>
        <end position="38"/>
    </location>
</feature>
<dbReference type="RefSeq" id="WP_149159979.1">
    <property type="nucleotide sequence ID" value="NZ_CP043505.1"/>
</dbReference>
<sequence>MDEQRATRSTGPSAPAVEPPKTGAVPAAGGASASGVAPATGAVPAAATSARRRRRGISIQSKLLIILLVTSLLSALVVGVIGWISGRDSLRAAAYDELTTIREFRTAELLRTLRDFEAGVRVAAANASAEIASAEFNRAFADLEQTDISQADAERLLDWYQTSFVPKLEERSGETFDARALVPSSPAGQYLQLRYTVPTDPYEDQSAATAVEDAGDGSAWSAVHARFHDYFTRLVDNFGYVDVLLIDDRGRVVYTVDKGIDLGTDLQSGPFERTALADAYREALRSGSTTTVATTDFEPYVPSLDVPTAWAVSPVGDAGDITGALAVQVPIATIDDVMTGDEGWEQQGLGETGEVFLVGADGLMRSNSRPLIEDPDTYAERVIDRGTPPRVAEQVVAAGSTVLLQPASSPAVAAALAGGTGVMSSQEYIGGTSLVAYAPFDAADVEWVMVARMEASEAFAPVDVFTRTLVLTTLGIMLVVSLLALLLAQAFTRPIRRLGEAVRRVAGGDLDVKVQTNTRDEFGDLGSAFNDMAKSLRVKQDLIDQQKADYDKLLLTLMPASVARRYRKGEDAIAEEHQDVSVVYAELIGWDDFADSLGGEAGVSRLNELVHSFDEAAERIGVEKVRPLREGYLASSGLMVPRIDNVRRAVDFAVELHDVVERFNARNDAKLAMRTGVATGTVTAGLVGRTSLAYDLWGAAVNLAHRVQAVTGEPGIFVSESVRDGIGDAMRFEQAGTVDAKDGRQAVWKVVREA</sequence>
<feature type="transmembrane region" description="Helical" evidence="4">
    <location>
        <begin position="469"/>
        <end position="488"/>
    </location>
</feature>
<feature type="domain" description="Guanylate cyclase" evidence="5">
    <location>
        <begin position="581"/>
        <end position="708"/>
    </location>
</feature>
<accession>A0A5C1YD47</accession>
<dbReference type="PROSITE" id="PS50125">
    <property type="entry name" value="GUANYLATE_CYCLASE_2"/>
    <property type="match status" value="1"/>
</dbReference>
<gene>
    <name evidence="7" type="ORF">FLP10_05610</name>
</gene>
<dbReference type="CDD" id="cd07302">
    <property type="entry name" value="CHD"/>
    <property type="match status" value="1"/>
</dbReference>
<keyword evidence="1 4" id="KW-0812">Transmembrane</keyword>
<dbReference type="GO" id="GO:0004016">
    <property type="term" value="F:adenylate cyclase activity"/>
    <property type="evidence" value="ECO:0007669"/>
    <property type="project" value="UniProtKB-ARBA"/>
</dbReference>
<dbReference type="InterPro" id="IPR001054">
    <property type="entry name" value="A/G_cyclase"/>
</dbReference>
<dbReference type="Gene3D" id="1.10.8.500">
    <property type="entry name" value="HAMP domain in histidine kinase"/>
    <property type="match status" value="1"/>
</dbReference>
<dbReference type="Gene3D" id="3.30.450.20">
    <property type="entry name" value="PAS domain"/>
    <property type="match status" value="1"/>
</dbReference>
<dbReference type="EMBL" id="CP043505">
    <property type="protein sequence ID" value="QEO13956.1"/>
    <property type="molecule type" value="Genomic_DNA"/>
</dbReference>
<organism evidence="7 8">
    <name type="scientific">Agromyces intestinalis</name>
    <dbReference type="NCBI Taxonomy" id="2592652"/>
    <lineage>
        <taxon>Bacteria</taxon>
        <taxon>Bacillati</taxon>
        <taxon>Actinomycetota</taxon>
        <taxon>Actinomycetes</taxon>
        <taxon>Micrococcales</taxon>
        <taxon>Microbacteriaceae</taxon>
        <taxon>Agromyces</taxon>
    </lineage>
</organism>
<dbReference type="PANTHER" id="PTHR45655:SF13">
    <property type="entry name" value="SOLUBLE GUANYLATE CYCLASE GCY-32-RELATED"/>
    <property type="match status" value="1"/>
</dbReference>
<dbReference type="GO" id="GO:0009190">
    <property type="term" value="P:cyclic nucleotide biosynthetic process"/>
    <property type="evidence" value="ECO:0007669"/>
    <property type="project" value="InterPro"/>
</dbReference>
<evidence type="ECO:0000313" key="8">
    <source>
        <dbReference type="Proteomes" id="UP000324678"/>
    </source>
</evidence>
<reference evidence="7 8" key="1">
    <citation type="submission" date="2019-09" db="EMBL/GenBank/DDBJ databases">
        <title>Genome sequencing of strain KACC 19306.</title>
        <authorList>
            <person name="Heo J."/>
            <person name="Kim S.-J."/>
            <person name="Kim J.-S."/>
            <person name="Hong S.-B."/>
            <person name="Kwon S.-W."/>
        </authorList>
    </citation>
    <scope>NUCLEOTIDE SEQUENCE [LARGE SCALE GENOMIC DNA]</scope>
    <source>
        <strain evidence="7 8">KACC 19306</strain>
    </source>
</reference>
<proteinExistence type="predicted"/>
<dbReference type="CDD" id="cd06225">
    <property type="entry name" value="HAMP"/>
    <property type="match status" value="1"/>
</dbReference>
<keyword evidence="8" id="KW-1185">Reference proteome</keyword>
<evidence type="ECO:0000256" key="4">
    <source>
        <dbReference type="SAM" id="Phobius"/>
    </source>
</evidence>
<dbReference type="OrthoDB" id="9806704at2"/>
<dbReference type="Pfam" id="PF00672">
    <property type="entry name" value="HAMP"/>
    <property type="match status" value="1"/>
</dbReference>
<feature type="compositionally biased region" description="Low complexity" evidence="3">
    <location>
        <begin position="22"/>
        <end position="38"/>
    </location>
</feature>
<dbReference type="GO" id="GO:0035556">
    <property type="term" value="P:intracellular signal transduction"/>
    <property type="evidence" value="ECO:0007669"/>
    <property type="project" value="InterPro"/>
</dbReference>
<protein>
    <submittedName>
        <fullName evidence="7">HAMP domain-containing protein</fullName>
    </submittedName>
</protein>
<dbReference type="SUPFAM" id="SSF55073">
    <property type="entry name" value="Nucleotide cyclase"/>
    <property type="match status" value="1"/>
</dbReference>
<evidence type="ECO:0000256" key="1">
    <source>
        <dbReference type="ARBA" id="ARBA00022692"/>
    </source>
</evidence>
<evidence type="ECO:0000256" key="2">
    <source>
        <dbReference type="ARBA" id="ARBA00022989"/>
    </source>
</evidence>
<dbReference type="Pfam" id="PF00211">
    <property type="entry name" value="Guanylate_cyc"/>
    <property type="match status" value="1"/>
</dbReference>
<dbReference type="Gene3D" id="3.30.70.1230">
    <property type="entry name" value="Nucleotide cyclase"/>
    <property type="match status" value="1"/>
</dbReference>
<feature type="domain" description="HAMP" evidence="6">
    <location>
        <begin position="489"/>
        <end position="541"/>
    </location>
</feature>
<dbReference type="SUPFAM" id="SSF158472">
    <property type="entry name" value="HAMP domain-like"/>
    <property type="match status" value="1"/>
</dbReference>
<dbReference type="PROSITE" id="PS50885">
    <property type="entry name" value="HAMP"/>
    <property type="match status" value="1"/>
</dbReference>
<dbReference type="AlphaFoldDB" id="A0A5C1YD47"/>
<evidence type="ECO:0000259" key="5">
    <source>
        <dbReference type="PROSITE" id="PS50125"/>
    </source>
</evidence>
<evidence type="ECO:0000313" key="7">
    <source>
        <dbReference type="EMBL" id="QEO13956.1"/>
    </source>
</evidence>
<dbReference type="PANTHER" id="PTHR45655">
    <property type="entry name" value="GUANYLATE CYCLASE SOLUBLE SUBUNIT BETA-2"/>
    <property type="match status" value="1"/>
</dbReference>
<dbReference type="SMART" id="SM00304">
    <property type="entry name" value="HAMP"/>
    <property type="match status" value="1"/>
</dbReference>
<name>A0A5C1YD47_9MICO</name>
<keyword evidence="2 4" id="KW-1133">Transmembrane helix</keyword>
<dbReference type="GO" id="GO:0016020">
    <property type="term" value="C:membrane"/>
    <property type="evidence" value="ECO:0007669"/>
    <property type="project" value="InterPro"/>
</dbReference>
<evidence type="ECO:0000256" key="3">
    <source>
        <dbReference type="SAM" id="MobiDB-lite"/>
    </source>
</evidence>
<dbReference type="KEGG" id="ail:FLP10_05610"/>
<dbReference type="Proteomes" id="UP000324678">
    <property type="component" value="Chromosome"/>
</dbReference>
<keyword evidence="4" id="KW-0472">Membrane</keyword>
<evidence type="ECO:0000259" key="6">
    <source>
        <dbReference type="PROSITE" id="PS50885"/>
    </source>
</evidence>
<dbReference type="InterPro" id="IPR003660">
    <property type="entry name" value="HAMP_dom"/>
</dbReference>
<feature type="transmembrane region" description="Helical" evidence="4">
    <location>
        <begin position="63"/>
        <end position="84"/>
    </location>
</feature>
<dbReference type="SMART" id="SM00044">
    <property type="entry name" value="CYCc"/>
    <property type="match status" value="1"/>
</dbReference>
<dbReference type="InterPro" id="IPR029787">
    <property type="entry name" value="Nucleotide_cyclase"/>
</dbReference>